<dbReference type="Proteomes" id="UP000199328">
    <property type="component" value="Unassembled WGS sequence"/>
</dbReference>
<evidence type="ECO:0000256" key="3">
    <source>
        <dbReference type="ARBA" id="ARBA00023002"/>
    </source>
</evidence>
<accession>A0A1G8Z8T2</accession>
<gene>
    <name evidence="4" type="primary">proC</name>
    <name evidence="9" type="ORF">SAMN05216257_101627</name>
</gene>
<protein>
    <recommendedName>
        <fullName evidence="4 5">Pyrroline-5-carboxylate reductase</fullName>
        <shortName evidence="4">P5C reductase</shortName>
        <shortName evidence="4">P5CR</shortName>
        <ecNumber evidence="4 5">1.5.1.2</ecNumber>
    </recommendedName>
    <alternativeName>
        <fullName evidence="4">PCA reductase</fullName>
    </alternativeName>
</protein>
<feature type="binding site" evidence="6">
    <location>
        <begin position="14"/>
        <end position="19"/>
    </location>
    <ligand>
        <name>NADP(+)</name>
        <dbReference type="ChEBI" id="CHEBI:58349"/>
    </ligand>
</feature>
<organism evidence="9 10">
    <name type="scientific">Meinhardsimonia xiamenensis</name>
    <dbReference type="NCBI Taxonomy" id="990712"/>
    <lineage>
        <taxon>Bacteria</taxon>
        <taxon>Pseudomonadati</taxon>
        <taxon>Pseudomonadota</taxon>
        <taxon>Alphaproteobacteria</taxon>
        <taxon>Rhodobacterales</taxon>
        <taxon>Paracoccaceae</taxon>
        <taxon>Meinhardsimonia</taxon>
    </lineage>
</organism>
<dbReference type="GO" id="GO:0004735">
    <property type="term" value="F:pyrroline-5-carboxylate reductase activity"/>
    <property type="evidence" value="ECO:0007669"/>
    <property type="project" value="UniProtKB-UniRule"/>
</dbReference>
<dbReference type="GO" id="GO:0055129">
    <property type="term" value="P:L-proline biosynthetic process"/>
    <property type="evidence" value="ECO:0007669"/>
    <property type="project" value="UniProtKB-UniRule"/>
</dbReference>
<dbReference type="STRING" id="990712.SAMN05216257_101627"/>
<dbReference type="OrthoDB" id="9805754at2"/>
<keyword evidence="4" id="KW-0963">Cytoplasm</keyword>
<dbReference type="InterPro" id="IPR036291">
    <property type="entry name" value="NAD(P)-bd_dom_sf"/>
</dbReference>
<keyword evidence="4" id="KW-0028">Amino-acid biosynthesis</keyword>
<dbReference type="EMBL" id="FNFV01000001">
    <property type="protein sequence ID" value="SDK11499.1"/>
    <property type="molecule type" value="Genomic_DNA"/>
</dbReference>
<comment type="catalytic activity">
    <reaction evidence="4">
        <text>L-proline + NADP(+) = (S)-1-pyrroline-5-carboxylate + NADPH + 2 H(+)</text>
        <dbReference type="Rhea" id="RHEA:14109"/>
        <dbReference type="ChEBI" id="CHEBI:15378"/>
        <dbReference type="ChEBI" id="CHEBI:17388"/>
        <dbReference type="ChEBI" id="CHEBI:57783"/>
        <dbReference type="ChEBI" id="CHEBI:58349"/>
        <dbReference type="ChEBI" id="CHEBI:60039"/>
        <dbReference type="EC" id="1.5.1.2"/>
    </reaction>
</comment>
<proteinExistence type="inferred from homology"/>
<dbReference type="Gene3D" id="1.10.3730.10">
    <property type="entry name" value="ProC C-terminal domain-like"/>
    <property type="match status" value="1"/>
</dbReference>
<comment type="catalytic activity">
    <reaction evidence="4">
        <text>L-proline + NAD(+) = (S)-1-pyrroline-5-carboxylate + NADH + 2 H(+)</text>
        <dbReference type="Rhea" id="RHEA:14105"/>
        <dbReference type="ChEBI" id="CHEBI:15378"/>
        <dbReference type="ChEBI" id="CHEBI:17388"/>
        <dbReference type="ChEBI" id="CHEBI:57540"/>
        <dbReference type="ChEBI" id="CHEBI:57945"/>
        <dbReference type="ChEBI" id="CHEBI:60039"/>
        <dbReference type="EC" id="1.5.1.2"/>
    </reaction>
</comment>
<dbReference type="AlphaFoldDB" id="A0A1G8Z8T2"/>
<dbReference type="UniPathway" id="UPA00098">
    <property type="reaction ID" value="UER00361"/>
</dbReference>
<dbReference type="PANTHER" id="PTHR11645:SF0">
    <property type="entry name" value="PYRROLINE-5-CARBOXYLATE REDUCTASE 3"/>
    <property type="match status" value="1"/>
</dbReference>
<dbReference type="PIRSF" id="PIRSF000193">
    <property type="entry name" value="Pyrrol-5-carb_rd"/>
    <property type="match status" value="1"/>
</dbReference>
<feature type="binding site" evidence="6">
    <location>
        <begin position="70"/>
        <end position="73"/>
    </location>
    <ligand>
        <name>NADP(+)</name>
        <dbReference type="ChEBI" id="CHEBI:58349"/>
    </ligand>
</feature>
<feature type="domain" description="Pyrroline-5-carboxylate reductase dimerisation" evidence="8">
    <location>
        <begin position="163"/>
        <end position="270"/>
    </location>
</feature>
<evidence type="ECO:0000313" key="10">
    <source>
        <dbReference type="Proteomes" id="UP000199328"/>
    </source>
</evidence>
<keyword evidence="4" id="KW-0641">Proline biosynthesis</keyword>
<dbReference type="Pfam" id="PF14748">
    <property type="entry name" value="P5CR_dimer"/>
    <property type="match status" value="1"/>
</dbReference>
<reference evidence="10" key="1">
    <citation type="submission" date="2016-10" db="EMBL/GenBank/DDBJ databases">
        <authorList>
            <person name="Varghese N."/>
            <person name="Submissions S."/>
        </authorList>
    </citation>
    <scope>NUCLEOTIDE SEQUENCE [LARGE SCALE GENOMIC DNA]</scope>
    <source>
        <strain evidence="10">CGMCC 1.10789</strain>
    </source>
</reference>
<keyword evidence="3 4" id="KW-0560">Oxidoreductase</keyword>
<feature type="binding site" evidence="6">
    <location>
        <position position="57"/>
    </location>
    <ligand>
        <name>NADPH</name>
        <dbReference type="ChEBI" id="CHEBI:57783"/>
    </ligand>
</feature>
<dbReference type="EC" id="1.5.1.2" evidence="4 5"/>
<evidence type="ECO:0000259" key="7">
    <source>
        <dbReference type="Pfam" id="PF03807"/>
    </source>
</evidence>
<dbReference type="Pfam" id="PF03807">
    <property type="entry name" value="F420_oxidored"/>
    <property type="match status" value="1"/>
</dbReference>
<evidence type="ECO:0000256" key="5">
    <source>
        <dbReference type="NCBIfam" id="TIGR00112"/>
    </source>
</evidence>
<comment type="subcellular location">
    <subcellularLocation>
        <location evidence="4">Cytoplasm</location>
    </subcellularLocation>
</comment>
<comment type="function">
    <text evidence="4">Catalyzes the reduction of 1-pyrroline-5-carboxylate (PCA) to L-proline.</text>
</comment>
<dbReference type="HAMAP" id="MF_01925">
    <property type="entry name" value="P5C_reductase"/>
    <property type="match status" value="1"/>
</dbReference>
<feature type="domain" description="Pyrroline-5-carboxylate reductase catalytic N-terminal" evidence="7">
    <location>
        <begin position="12"/>
        <end position="99"/>
    </location>
</feature>
<evidence type="ECO:0000259" key="8">
    <source>
        <dbReference type="Pfam" id="PF14748"/>
    </source>
</evidence>
<dbReference type="Gene3D" id="3.40.50.720">
    <property type="entry name" value="NAD(P)-binding Rossmann-like Domain"/>
    <property type="match status" value="1"/>
</dbReference>
<keyword evidence="2 4" id="KW-0521">NADP</keyword>
<evidence type="ECO:0000256" key="6">
    <source>
        <dbReference type="PIRSR" id="PIRSR000193-1"/>
    </source>
</evidence>
<evidence type="ECO:0000256" key="1">
    <source>
        <dbReference type="ARBA" id="ARBA00005525"/>
    </source>
</evidence>
<evidence type="ECO:0000313" key="9">
    <source>
        <dbReference type="EMBL" id="SDK11499.1"/>
    </source>
</evidence>
<dbReference type="InterPro" id="IPR029036">
    <property type="entry name" value="P5CR_dimer"/>
</dbReference>
<dbReference type="SUPFAM" id="SSF48179">
    <property type="entry name" value="6-phosphogluconate dehydrogenase C-terminal domain-like"/>
    <property type="match status" value="1"/>
</dbReference>
<evidence type="ECO:0000256" key="4">
    <source>
        <dbReference type="HAMAP-Rule" id="MF_01925"/>
    </source>
</evidence>
<dbReference type="SUPFAM" id="SSF51735">
    <property type="entry name" value="NAD(P)-binding Rossmann-fold domains"/>
    <property type="match status" value="1"/>
</dbReference>
<name>A0A1G8Z8T2_9RHOB</name>
<dbReference type="InterPro" id="IPR028939">
    <property type="entry name" value="P5C_Rdtase_cat_N"/>
</dbReference>
<dbReference type="InterPro" id="IPR000304">
    <property type="entry name" value="Pyrroline-COOH_reductase"/>
</dbReference>
<sequence>MAFDEIARRGLVLLGCGKMGSAMLAGWLRQGLPAESVWVIEPRPSDWLKGLVGVHLNAPLPEAPAVAVVAVKPQMMGEALPQLAALGGGETLVISIAAGTPIARFEEVLGAATPIVRAMPNTPAAIGRGITALIGNAAAGEAHMAQAEALLAAVGETVRLVSEAQMDAVTAVSGSGPAYVFLLIEAMAAAGEAEGLAPELAMRLAKATVAGAGALATAEGAEPPDRLRVNVTSPGGTTAAALEVLMDPEAGLLPLMRRAIHAAAERSRELAG</sequence>
<comment type="similarity">
    <text evidence="1 4">Belongs to the pyrroline-5-carboxylate reductase family.</text>
</comment>
<comment type="pathway">
    <text evidence="4">Amino-acid biosynthesis; L-proline biosynthesis; L-proline from L-glutamate 5-semialdehyde: step 1/1.</text>
</comment>
<dbReference type="NCBIfam" id="TIGR00112">
    <property type="entry name" value="proC"/>
    <property type="match status" value="1"/>
</dbReference>
<dbReference type="PANTHER" id="PTHR11645">
    <property type="entry name" value="PYRROLINE-5-CARBOXYLATE REDUCTASE"/>
    <property type="match status" value="1"/>
</dbReference>
<keyword evidence="10" id="KW-1185">Reference proteome</keyword>
<dbReference type="GO" id="GO:0005737">
    <property type="term" value="C:cytoplasm"/>
    <property type="evidence" value="ECO:0007669"/>
    <property type="project" value="UniProtKB-SubCell"/>
</dbReference>
<dbReference type="FunFam" id="1.10.3730.10:FF:000001">
    <property type="entry name" value="Pyrroline-5-carboxylate reductase"/>
    <property type="match status" value="1"/>
</dbReference>
<dbReference type="RefSeq" id="WP_092498378.1">
    <property type="nucleotide sequence ID" value="NZ_FNFV01000001.1"/>
</dbReference>
<dbReference type="InterPro" id="IPR008927">
    <property type="entry name" value="6-PGluconate_DH-like_C_sf"/>
</dbReference>
<evidence type="ECO:0000256" key="2">
    <source>
        <dbReference type="ARBA" id="ARBA00022857"/>
    </source>
</evidence>